<accession>A0A7I9V8N2</accession>
<dbReference type="GO" id="GO:0003677">
    <property type="term" value="F:DNA binding"/>
    <property type="evidence" value="ECO:0007669"/>
    <property type="project" value="InterPro"/>
</dbReference>
<comment type="caution">
    <text evidence="2">The sequence shown here is derived from an EMBL/GenBank/DDBJ whole genome shotgun (WGS) entry which is preliminary data.</text>
</comment>
<dbReference type="InterPro" id="IPR010982">
    <property type="entry name" value="Lambda_DNA-bd_dom_sf"/>
</dbReference>
<name>A0A7I9V8N2_9ACTN</name>
<dbReference type="Pfam" id="PF01381">
    <property type="entry name" value="HTH_3"/>
    <property type="match status" value="1"/>
</dbReference>
<proteinExistence type="predicted"/>
<dbReference type="SMART" id="SM00530">
    <property type="entry name" value="HTH_XRE"/>
    <property type="match status" value="1"/>
</dbReference>
<dbReference type="InterPro" id="IPR001387">
    <property type="entry name" value="Cro/C1-type_HTH"/>
</dbReference>
<keyword evidence="3" id="KW-1185">Reference proteome</keyword>
<dbReference type="OrthoDB" id="4545613at2"/>
<sequence length="140" mass="14887">MAAKKIEIGESGRSVALNVTIRRATAGLAVAELAEKVTAAGRHLTRQALSEIEAGRRRVDADDLAALALALGTSPAALLMPRADHAEDVVALTGARMPAHVVWAWLTAQAPLEVPDDPDEAERTRAVWTATTTPPWARPR</sequence>
<protein>
    <recommendedName>
        <fullName evidence="1">HTH cro/C1-type domain-containing protein</fullName>
    </recommendedName>
</protein>
<dbReference type="AlphaFoldDB" id="A0A7I9V8N2"/>
<dbReference type="SUPFAM" id="SSF47413">
    <property type="entry name" value="lambda repressor-like DNA-binding domains"/>
    <property type="match status" value="1"/>
</dbReference>
<gene>
    <name evidence="2" type="ORF">nbrc107696_18990</name>
</gene>
<organism evidence="2 3">
    <name type="scientific">Gordonia spumicola</name>
    <dbReference type="NCBI Taxonomy" id="589161"/>
    <lineage>
        <taxon>Bacteria</taxon>
        <taxon>Bacillati</taxon>
        <taxon>Actinomycetota</taxon>
        <taxon>Actinomycetes</taxon>
        <taxon>Mycobacteriales</taxon>
        <taxon>Gordoniaceae</taxon>
        <taxon>Gordonia</taxon>
    </lineage>
</organism>
<feature type="domain" description="HTH cro/C1-type" evidence="1">
    <location>
        <begin position="43"/>
        <end position="78"/>
    </location>
</feature>
<evidence type="ECO:0000313" key="3">
    <source>
        <dbReference type="Proteomes" id="UP000444960"/>
    </source>
</evidence>
<evidence type="ECO:0000313" key="2">
    <source>
        <dbReference type="EMBL" id="GEE01453.1"/>
    </source>
</evidence>
<dbReference type="EMBL" id="BJOV01000003">
    <property type="protein sequence ID" value="GEE01453.1"/>
    <property type="molecule type" value="Genomic_DNA"/>
</dbReference>
<dbReference type="PROSITE" id="PS50943">
    <property type="entry name" value="HTH_CROC1"/>
    <property type="match status" value="1"/>
</dbReference>
<dbReference type="Gene3D" id="1.10.260.40">
    <property type="entry name" value="lambda repressor-like DNA-binding domains"/>
    <property type="match status" value="1"/>
</dbReference>
<dbReference type="RefSeq" id="WP_161895247.1">
    <property type="nucleotide sequence ID" value="NZ_BJOV01000003.1"/>
</dbReference>
<reference evidence="3" key="1">
    <citation type="submission" date="2019-06" db="EMBL/GenBank/DDBJ databases">
        <title>Gordonia isolated from sludge of a wastewater treatment plant.</title>
        <authorList>
            <person name="Tamura T."/>
            <person name="Aoyama K."/>
            <person name="Kang Y."/>
            <person name="Saito S."/>
            <person name="Akiyama N."/>
            <person name="Yazawa K."/>
            <person name="Gonoi T."/>
            <person name="Mikami Y."/>
        </authorList>
    </citation>
    <scope>NUCLEOTIDE SEQUENCE [LARGE SCALE GENOMIC DNA]</scope>
    <source>
        <strain evidence="3">NBRC 107696</strain>
    </source>
</reference>
<evidence type="ECO:0000259" key="1">
    <source>
        <dbReference type="PROSITE" id="PS50943"/>
    </source>
</evidence>
<dbReference type="Proteomes" id="UP000444960">
    <property type="component" value="Unassembled WGS sequence"/>
</dbReference>